<proteinExistence type="inferred from homology"/>
<feature type="domain" description="ELP1 N-terminal second beta-propeller" evidence="15">
    <location>
        <begin position="467"/>
        <end position="739"/>
    </location>
</feature>
<evidence type="ECO:0000256" key="4">
    <source>
        <dbReference type="ARBA" id="ARBA00006086"/>
    </source>
</evidence>
<keyword evidence="6 12" id="KW-0963">Cytoplasm</keyword>
<dbReference type="Gene3D" id="4.10.49.10">
    <property type="entry name" value="Cytochrome c oxidase subunit VIIc"/>
    <property type="match status" value="1"/>
</dbReference>
<evidence type="ECO:0000259" key="16">
    <source>
        <dbReference type="Pfam" id="PF23878"/>
    </source>
</evidence>
<protein>
    <recommendedName>
        <fullName evidence="11 12">Elongator complex protein 1</fullName>
    </recommendedName>
</protein>
<sequence>MLSRAAFRATAAPSLVARRGFQSTRAQLSSPYHYPEGPRSNLPFDPLKKGFAFKYWGFMATGFLLPFGLAGRSLLRFSGEDPLPLTATAWDAASHASICAFGPSVSRATIELKRLHDGSDGAEKRLEMIASWDAPCPLPSLTHDSILSLHHFADSSTSCLVLAGGDIILARERSEHGQGLVEIVGSVDSGISAAAWSPDEELLAIVTRADTLLLMSRDIDSIASITLSPEDVNVSNHVSVGWGKKETQFKGKRARALQDPTVPETVDEGVLSPLDDHSITVSWRGDGAYFAVNSVEQQRRRMIRVYSRDGQLDSVSEPVDGLQGALSWRPSGNLIASTRQSPDQVEVIFFERNGLRHGQFDLRLTTAELQSLSTPLTLSWNSDSNVLAVSYMDKVQLWTMSNYHYYLKQQITFPENAAATVRCSWDPERPLSVALFTASSLQILEYSSIVTAASVAPPHDFGLVASIDGRNLKITPLRVANVPPPMSMFQLALDRNVVDVAFSRSGTRLAVLSDTDIVLFAFDLQIRPVTPPTFIWRSHFSDDHTPRHVAFVGDDQLCVLTDVWEEEETFVWTNEDKRMMNRGPILEPGRVSSMISDVEASRFLVNLRNGDLTSMVELKNDELTQSIPLTTMPSFTPDVKTVLLEGEVKVHTQSRGKTDQAQIVAFGLTKTGTLYANGRALVKNCTSFVVTPAHLILTTTQHLLKFVHLTNLNAELEVPGDEPQTDERCRSIERGAKLVTVMPSTYSVVLQMPRGNLETIYPRALVVAAIRRFIESERYDEAFLACRNQRVDMNILHDYDPERFLANIAKIVAQIKRVEHIDLLLSQLRNEDVSETMYRETLKVKDLTTKNEQSAKQVDAKVNRICDAFLAVLEQDKYKSDHLQNIITSHVCKVPADLEAGLKMIGRLQTTQDPLIDRAAEHICFLADVNQLYDTSLGIYNLELALLIAQQSQKDPREYLPHLQSLHELPSVRRKFQIDDQLGRRTKALYHLKDLEAHGEVQDYVQKHNLYPVALNMYQYEPAHYNDIMRLYADHLSTTNKNKEAAIAYEYLSDHVSAFPCYLSANLWREALSSAMLAGVSPAELKQLATDLVEGLTESKEYFSASTISIDYLSDLQGAARLLCRGAYFAEAIRIVTLRSQPALIAEVIDPGLIERSADMTEFLAEMKSQLLAQVPRLQDLRTKKAEDPLAFYDGIEDANIPDNVSLAPTNTTSGGTFMTRYTNQTGTVNTQTTRRTSKNKRREERKRARGKKGTVYEEEYLVNSIERLIQRINEMQDEIRRLVEGLVRRGMRERAVAVETAAMDVVERCREAVKEMYPQTDRVGVVGEGPVVNGVGVGDGLSNEAEIRPSGGDATFWDSLVEVGKKREAPLVIAFETLSILG</sequence>
<accession>A0ABR3S750</accession>
<feature type="domain" description="ELP1 three-helical bundle" evidence="18">
    <location>
        <begin position="1148"/>
        <end position="1315"/>
    </location>
</feature>
<dbReference type="InterPro" id="IPR056165">
    <property type="entry name" value="Beta-prop_ELP1_2nd"/>
</dbReference>
<dbReference type="SUPFAM" id="SSF82171">
    <property type="entry name" value="DPP6 N-terminal domain-like"/>
    <property type="match status" value="1"/>
</dbReference>
<evidence type="ECO:0000256" key="9">
    <source>
        <dbReference type="ARBA" id="ARBA00023128"/>
    </source>
</evidence>
<keyword evidence="9" id="KW-0496">Mitochondrion</keyword>
<feature type="domain" description="ELP1 first N-terminal beta-propeller" evidence="14">
    <location>
        <begin position="83"/>
        <end position="428"/>
    </location>
</feature>
<dbReference type="Gene3D" id="2.130.10.10">
    <property type="entry name" value="YVTN repeat-like/Quinoprotein amine dehydrogenase"/>
    <property type="match status" value="1"/>
</dbReference>
<evidence type="ECO:0000259" key="15">
    <source>
        <dbReference type="Pfam" id="PF23797"/>
    </source>
</evidence>
<dbReference type="InterPro" id="IPR056164">
    <property type="entry name" value="Beta-prop_ELP1_1st"/>
</dbReference>
<evidence type="ECO:0000313" key="20">
    <source>
        <dbReference type="Proteomes" id="UP001521785"/>
    </source>
</evidence>
<dbReference type="Pfam" id="PF23797">
    <property type="entry name" value="Beta-prop_ELP1_2nd"/>
    <property type="match status" value="1"/>
</dbReference>
<evidence type="ECO:0000259" key="18">
    <source>
        <dbReference type="Pfam" id="PF23936"/>
    </source>
</evidence>
<evidence type="ECO:0000256" key="6">
    <source>
        <dbReference type="ARBA" id="ARBA00022490"/>
    </source>
</evidence>
<dbReference type="Pfam" id="PF23936">
    <property type="entry name" value="HB_ELP1"/>
    <property type="match status" value="1"/>
</dbReference>
<evidence type="ECO:0000256" key="10">
    <source>
        <dbReference type="ARBA" id="ARBA00023136"/>
    </source>
</evidence>
<dbReference type="InterPro" id="IPR006849">
    <property type="entry name" value="Elp1"/>
</dbReference>
<comment type="function">
    <text evidence="12">Component of the elongator complex which is required for multiple tRNA modifications, including mcm5U (5-methoxycarbonylmethyl uridine), mcm5s2U (5-methoxycarbonylmethyl-2-thiouridine), and ncm5U (5-carbamoylmethyl uridine). The elongator complex catalyzes formation of carboxymethyluridine in the wobble base at position 34 in tRNAs.</text>
</comment>
<dbReference type="Proteomes" id="UP001521785">
    <property type="component" value="Unassembled WGS sequence"/>
</dbReference>
<dbReference type="InterPro" id="IPR036636">
    <property type="entry name" value="COX7C/Cox8_sf"/>
</dbReference>
<comment type="subcellular location">
    <subcellularLocation>
        <location evidence="12">Cytoplasm</location>
    </subcellularLocation>
    <subcellularLocation>
        <location evidence="12">Nucleus</location>
    </subcellularLocation>
    <subcellularLocation>
        <location evidence="1">Mitochondrion inner membrane</location>
        <topology evidence="1">Single-pass membrane protein</topology>
    </subcellularLocation>
</comment>
<dbReference type="Pfam" id="PF23925">
    <property type="entry name" value="A-sol_ELP1"/>
    <property type="match status" value="1"/>
</dbReference>
<keyword evidence="12" id="KW-0539">Nucleus</keyword>
<evidence type="ECO:0000256" key="12">
    <source>
        <dbReference type="PIRNR" id="PIRNR017233"/>
    </source>
</evidence>
<feature type="compositionally biased region" description="Polar residues" evidence="13">
    <location>
        <begin position="1212"/>
        <end position="1222"/>
    </location>
</feature>
<evidence type="ECO:0000259" key="17">
    <source>
        <dbReference type="Pfam" id="PF23925"/>
    </source>
</evidence>
<feature type="compositionally biased region" description="Low complexity" evidence="13">
    <location>
        <begin position="1223"/>
        <end position="1235"/>
    </location>
</feature>
<evidence type="ECO:0000313" key="19">
    <source>
        <dbReference type="EMBL" id="KAL1612527.1"/>
    </source>
</evidence>
<evidence type="ECO:0000259" key="14">
    <source>
        <dbReference type="Pfam" id="PF04762"/>
    </source>
</evidence>
<dbReference type="InterPro" id="IPR004202">
    <property type="entry name" value="COX7C/Cox8"/>
</dbReference>
<evidence type="ECO:0000256" key="2">
    <source>
        <dbReference type="ARBA" id="ARBA00004673"/>
    </source>
</evidence>
<keyword evidence="10" id="KW-0472">Membrane</keyword>
<keyword evidence="7" id="KW-0819">tRNA processing</keyword>
<dbReference type="InterPro" id="IPR056167">
    <property type="entry name" value="A-sol_ELP1"/>
</dbReference>
<evidence type="ECO:0000256" key="8">
    <source>
        <dbReference type="ARBA" id="ARBA00022792"/>
    </source>
</evidence>
<evidence type="ECO:0000256" key="7">
    <source>
        <dbReference type="ARBA" id="ARBA00022694"/>
    </source>
</evidence>
<comment type="similarity">
    <text evidence="4 12">Belongs to the ELP1/IKA1 family.</text>
</comment>
<name>A0ABR3S750_9PLEO</name>
<comment type="similarity">
    <text evidence="5">Belongs to the cytochrome c oxidase VIIc family.</text>
</comment>
<dbReference type="InterPro" id="IPR056166">
    <property type="entry name" value="TPR_ELP1"/>
</dbReference>
<dbReference type="PIRSF" id="PIRSF017233">
    <property type="entry name" value="IKAP"/>
    <property type="match status" value="1"/>
</dbReference>
<comment type="caution">
    <text evidence="19">The sequence shown here is derived from an EMBL/GenBank/DDBJ whole genome shotgun (WGS) entry which is preliminary data.</text>
</comment>
<feature type="region of interest" description="Disordered" evidence="13">
    <location>
        <begin position="1212"/>
        <end position="1253"/>
    </location>
</feature>
<evidence type="ECO:0000256" key="3">
    <source>
        <dbReference type="ARBA" id="ARBA00005043"/>
    </source>
</evidence>
<keyword evidence="8" id="KW-0999">Mitochondrion inner membrane</keyword>
<organism evidence="19 20">
    <name type="scientific">Paraconiothyrium brasiliense</name>
    <dbReference type="NCBI Taxonomy" id="300254"/>
    <lineage>
        <taxon>Eukaryota</taxon>
        <taxon>Fungi</taxon>
        <taxon>Dikarya</taxon>
        <taxon>Ascomycota</taxon>
        <taxon>Pezizomycotina</taxon>
        <taxon>Dothideomycetes</taxon>
        <taxon>Pleosporomycetidae</taxon>
        <taxon>Pleosporales</taxon>
        <taxon>Massarineae</taxon>
        <taxon>Didymosphaeriaceae</taxon>
        <taxon>Paraconiothyrium</taxon>
    </lineage>
</organism>
<dbReference type="PANTHER" id="PTHR12747:SF0">
    <property type="entry name" value="ELONGATOR COMPLEX PROTEIN 1"/>
    <property type="match status" value="1"/>
</dbReference>
<feature type="domain" description="ELP1 alpha-solenoid" evidence="17">
    <location>
        <begin position="763"/>
        <end position="966"/>
    </location>
</feature>
<dbReference type="Pfam" id="PF23878">
    <property type="entry name" value="TPR_ELP1"/>
    <property type="match status" value="1"/>
</dbReference>
<gene>
    <name evidence="19" type="primary">ELP1</name>
    <name evidence="19" type="ORF">SLS60_000754</name>
</gene>
<dbReference type="Pfam" id="PF02935">
    <property type="entry name" value="COX7C"/>
    <property type="match status" value="1"/>
</dbReference>
<comment type="pathway">
    <text evidence="2">Energy metabolism; oxidative phosphorylation.</text>
</comment>
<feature type="domain" description="ELP1 TPR" evidence="16">
    <location>
        <begin position="974"/>
        <end position="1134"/>
    </location>
</feature>
<comment type="pathway">
    <text evidence="3">tRNA modification; 5-methoxycarbonylmethyl-2-thiouridine-tRNA biosynthesis.</text>
</comment>
<reference evidence="19 20" key="1">
    <citation type="submission" date="2024-02" db="EMBL/GenBank/DDBJ databases">
        <title>De novo assembly and annotation of 12 fungi associated with fruit tree decline syndrome in Ontario, Canada.</title>
        <authorList>
            <person name="Sulman M."/>
            <person name="Ellouze W."/>
            <person name="Ilyukhin E."/>
        </authorList>
    </citation>
    <scope>NUCLEOTIDE SEQUENCE [LARGE SCALE GENOMIC DNA]</scope>
    <source>
        <strain evidence="19 20">M42-189</strain>
    </source>
</reference>
<evidence type="ECO:0000256" key="1">
    <source>
        <dbReference type="ARBA" id="ARBA00004434"/>
    </source>
</evidence>
<dbReference type="InterPro" id="IPR056169">
    <property type="entry name" value="HB_ELP1"/>
</dbReference>
<dbReference type="Pfam" id="PF04762">
    <property type="entry name" value="Beta-prop_ELP1_1st"/>
    <property type="match status" value="1"/>
</dbReference>
<evidence type="ECO:0000256" key="13">
    <source>
        <dbReference type="SAM" id="MobiDB-lite"/>
    </source>
</evidence>
<keyword evidence="20" id="KW-1185">Reference proteome</keyword>
<dbReference type="EMBL" id="JAKJXO020000001">
    <property type="protein sequence ID" value="KAL1612527.1"/>
    <property type="molecule type" value="Genomic_DNA"/>
</dbReference>
<evidence type="ECO:0000256" key="5">
    <source>
        <dbReference type="ARBA" id="ARBA00010514"/>
    </source>
</evidence>
<dbReference type="InterPro" id="IPR015943">
    <property type="entry name" value="WD40/YVTN_repeat-like_dom_sf"/>
</dbReference>
<evidence type="ECO:0000256" key="11">
    <source>
        <dbReference type="ARBA" id="ARBA00029535"/>
    </source>
</evidence>
<dbReference type="PANTHER" id="PTHR12747">
    <property type="entry name" value="ELONGATOR COMPLEX PROTEIN 1"/>
    <property type="match status" value="1"/>
</dbReference>